<evidence type="ECO:0000256" key="4">
    <source>
        <dbReference type="ARBA" id="ARBA00022989"/>
    </source>
</evidence>
<keyword evidence="5 8" id="KW-0472">Membrane</keyword>
<comment type="subcellular location">
    <subcellularLocation>
        <location evidence="1">Membrane</location>
        <topology evidence="1">Multi-pass membrane protein</topology>
    </subcellularLocation>
</comment>
<reference evidence="9" key="2">
    <citation type="submission" date="2018-02" db="UniProtKB">
        <authorList>
            <consortium name="EnsemblMetazoa"/>
        </authorList>
    </citation>
    <scope>IDENTIFICATION</scope>
</reference>
<feature type="transmembrane region" description="Helical" evidence="8">
    <location>
        <begin position="767"/>
        <end position="792"/>
    </location>
</feature>
<evidence type="ECO:0000256" key="7">
    <source>
        <dbReference type="SAM" id="Coils"/>
    </source>
</evidence>
<dbReference type="InterPro" id="IPR008795">
    <property type="entry name" value="Prominin"/>
</dbReference>
<feature type="transmembrane region" description="Helical" evidence="8">
    <location>
        <begin position="452"/>
        <end position="479"/>
    </location>
</feature>
<evidence type="ECO:0000256" key="8">
    <source>
        <dbReference type="SAM" id="Phobius"/>
    </source>
</evidence>
<dbReference type="STRING" id="6282.A0A2K6W070"/>
<comment type="similarity">
    <text evidence="2">Belongs to the prominin family.</text>
</comment>
<keyword evidence="3 8" id="KW-0812">Transmembrane</keyword>
<keyword evidence="4 8" id="KW-1133">Transmembrane helix</keyword>
<feature type="coiled-coil region" evidence="7">
    <location>
        <begin position="235"/>
        <end position="269"/>
    </location>
</feature>
<dbReference type="EnsemblMetazoa" id="OVOC4038.2">
    <property type="protein sequence ID" value="OVOC4038.2"/>
    <property type="gene ID" value="WBGene00240847"/>
</dbReference>
<feature type="transmembrane region" description="Helical" evidence="8">
    <location>
        <begin position="406"/>
        <end position="432"/>
    </location>
</feature>
<accession>A0A2K6W070</accession>
<dbReference type="GO" id="GO:0016020">
    <property type="term" value="C:membrane"/>
    <property type="evidence" value="ECO:0007669"/>
    <property type="project" value="UniProtKB-SubCell"/>
</dbReference>
<proteinExistence type="inferred from homology"/>
<evidence type="ECO:0000256" key="6">
    <source>
        <dbReference type="ARBA" id="ARBA00023180"/>
    </source>
</evidence>
<name>A0A2K6W070_ONCVO</name>
<evidence type="ECO:0000256" key="1">
    <source>
        <dbReference type="ARBA" id="ARBA00004141"/>
    </source>
</evidence>
<keyword evidence="6" id="KW-0325">Glycoprotein</keyword>
<sequence>MEELVKSIPDNGDGYQCNNFLVDEQNDPVTVYFYSLIKEFIRLFSKPFPHQALISRKALEGNWTDFKQSFPRTYRQWLDYESWWIVLGTLIVITTVLFSLLYIFYSTVKCCIASSKTKTTDRKRDCCKRHLLNILITIFVLIDVFAVSSLLISSQYAEYGADELPRRLSHCIDDLSYYKKETDEKIRNTLIDDFQELNESLSVLIASGGEPIVQRVKKITGAHAMDSFLNISNEAQELLKLVIDHENELKTLNGDLLSLRNELAKLYRTSINEINACIHHDLEIIRRRCQEIGNELANIDNITLFLRQDILNSDTMNALNMLAESNIAEIFVDAISDFKNGEIELNRKVQEKEQAIQLSIKEIQHDLSRIADTLSTQIRQIKPESLHNILKQYMGANYHIIVQYTWYASLTLCAIFSLKALYFLFALCYGCFGRRPSDYRNDCCVRSTGSKLFICGIWLAVILLPLIAALTASLLLIGVNAYSLGCWPLDDPFSRPDMLSLSERMFDAWRSKQIEEDLSPLMNQLSLANVIRSCMRNETLYQIFAMDNKYHLYDLREYGKELYDHLELNIRNAFSDISLSKSIGTFASPEQLTMLQQIVNITIETNIPLLSQQIKDNVEQLEKIPRIISLIEDDNAGENLPQSIQIIAEQWRTFQMRDVNPILLNLANTLKMLTELNDRLSRIALPSVALSAKLQHAQALLSTNLNEYFRAAADQLVQEMEQQIGKYIEHVRIQMSTNVSSCIPLFNIVKRTRAALCQAFIDPFNGVWASMVISILCTIPLIIMGSAASSLYKKKHPYPKYIVNEPTNTDGQEASGTLVTDFYDVRSKQQKLTHPNTCTMYFGYPPPYLRTRS</sequence>
<evidence type="ECO:0000313" key="10">
    <source>
        <dbReference type="Proteomes" id="UP000024404"/>
    </source>
</evidence>
<dbReference type="PANTHER" id="PTHR22730">
    <property type="entry name" value="PROMININ PROM PROTEIN"/>
    <property type="match status" value="1"/>
</dbReference>
<dbReference type="PANTHER" id="PTHR22730:SF1">
    <property type="entry name" value="PROMININ-LIKE PROTEIN"/>
    <property type="match status" value="1"/>
</dbReference>
<evidence type="ECO:0008006" key="11">
    <source>
        <dbReference type="Google" id="ProtNLM"/>
    </source>
</evidence>
<evidence type="ECO:0000256" key="2">
    <source>
        <dbReference type="ARBA" id="ARBA00006058"/>
    </source>
</evidence>
<evidence type="ECO:0000313" key="9">
    <source>
        <dbReference type="EnsemblMetazoa" id="OVOC4038.2"/>
    </source>
</evidence>
<evidence type="ECO:0000256" key="3">
    <source>
        <dbReference type="ARBA" id="ARBA00022692"/>
    </source>
</evidence>
<protein>
    <recommendedName>
        <fullName evidence="11">Prominin</fullName>
    </recommendedName>
</protein>
<dbReference type="EnsemblMetazoa" id="OVOC4038.1">
    <property type="protein sequence ID" value="OVOC4038.1"/>
    <property type="gene ID" value="WBGene00240847"/>
</dbReference>
<dbReference type="Proteomes" id="UP000024404">
    <property type="component" value="Unassembled WGS sequence"/>
</dbReference>
<feature type="transmembrane region" description="Helical" evidence="8">
    <location>
        <begin position="83"/>
        <end position="105"/>
    </location>
</feature>
<dbReference type="EMBL" id="CMVM020000123">
    <property type="status" value="NOT_ANNOTATED_CDS"/>
    <property type="molecule type" value="Genomic_DNA"/>
</dbReference>
<dbReference type="AlphaFoldDB" id="A0A2K6W070"/>
<organism evidence="9 10">
    <name type="scientific">Onchocerca volvulus</name>
    <dbReference type="NCBI Taxonomy" id="6282"/>
    <lineage>
        <taxon>Eukaryota</taxon>
        <taxon>Metazoa</taxon>
        <taxon>Ecdysozoa</taxon>
        <taxon>Nematoda</taxon>
        <taxon>Chromadorea</taxon>
        <taxon>Rhabditida</taxon>
        <taxon>Spirurina</taxon>
        <taxon>Spiruromorpha</taxon>
        <taxon>Filarioidea</taxon>
        <taxon>Onchocercidae</taxon>
        <taxon>Onchocerca</taxon>
    </lineage>
</organism>
<keyword evidence="10" id="KW-1185">Reference proteome</keyword>
<dbReference type="OMA" id="CGNTKER"/>
<evidence type="ECO:0000256" key="5">
    <source>
        <dbReference type="ARBA" id="ARBA00023136"/>
    </source>
</evidence>
<reference evidence="10" key="1">
    <citation type="submission" date="2013-10" db="EMBL/GenBank/DDBJ databases">
        <title>Genome sequencing of Onchocerca volvulus.</title>
        <authorList>
            <person name="Cotton J."/>
            <person name="Tsai J."/>
            <person name="Stanley E."/>
            <person name="Tracey A."/>
            <person name="Holroyd N."/>
            <person name="Lustigman S."/>
            <person name="Berriman M."/>
        </authorList>
    </citation>
    <scope>NUCLEOTIDE SEQUENCE</scope>
</reference>
<dbReference type="Pfam" id="PF05478">
    <property type="entry name" value="Prominin"/>
    <property type="match status" value="1"/>
</dbReference>
<feature type="transmembrane region" description="Helical" evidence="8">
    <location>
        <begin position="131"/>
        <end position="152"/>
    </location>
</feature>
<keyword evidence="7" id="KW-0175">Coiled coil</keyword>